<dbReference type="InterPro" id="IPR016177">
    <property type="entry name" value="DNA-bd_dom_sf"/>
</dbReference>
<feature type="region of interest" description="Disordered" evidence="8">
    <location>
        <begin position="176"/>
        <end position="199"/>
    </location>
</feature>
<dbReference type="Pfam" id="PF00847">
    <property type="entry name" value="AP2"/>
    <property type="match status" value="1"/>
</dbReference>
<dbReference type="Proteomes" id="UP000712600">
    <property type="component" value="Unassembled WGS sequence"/>
</dbReference>
<feature type="region of interest" description="Disordered" evidence="8">
    <location>
        <begin position="1"/>
        <end position="68"/>
    </location>
</feature>
<dbReference type="GO" id="GO:0005634">
    <property type="term" value="C:nucleus"/>
    <property type="evidence" value="ECO:0007669"/>
    <property type="project" value="UniProtKB-SubCell"/>
</dbReference>
<evidence type="ECO:0000259" key="9">
    <source>
        <dbReference type="PROSITE" id="PS51032"/>
    </source>
</evidence>
<comment type="subcellular location">
    <subcellularLocation>
        <location evidence="1">Nucleus</location>
    </subcellularLocation>
</comment>
<dbReference type="InterPro" id="IPR001471">
    <property type="entry name" value="AP2/ERF_dom"/>
</dbReference>
<reference evidence="10" key="1">
    <citation type="submission" date="2019-12" db="EMBL/GenBank/DDBJ databases">
        <title>Genome sequencing and annotation of Brassica cretica.</title>
        <authorList>
            <person name="Studholme D.J."/>
            <person name="Sarris P."/>
        </authorList>
    </citation>
    <scope>NUCLEOTIDE SEQUENCE</scope>
    <source>
        <strain evidence="10">PFS-109/04</strain>
        <tissue evidence="10">Leaf</tissue>
    </source>
</reference>
<dbReference type="AlphaFoldDB" id="A0A8S9REA5"/>
<evidence type="ECO:0000313" key="11">
    <source>
        <dbReference type="Proteomes" id="UP000712600"/>
    </source>
</evidence>
<dbReference type="InterPro" id="IPR036955">
    <property type="entry name" value="AP2/ERF_dom_sf"/>
</dbReference>
<keyword evidence="6" id="KW-0539">Nucleus</keyword>
<name>A0A8S9REA5_BRACR</name>
<keyword evidence="3" id="KW-0238">DNA-binding</keyword>
<proteinExistence type="inferred from homology"/>
<evidence type="ECO:0000256" key="3">
    <source>
        <dbReference type="ARBA" id="ARBA00023125"/>
    </source>
</evidence>
<dbReference type="GO" id="GO:0003700">
    <property type="term" value="F:DNA-binding transcription factor activity"/>
    <property type="evidence" value="ECO:0007669"/>
    <property type="project" value="InterPro"/>
</dbReference>
<feature type="domain" description="AP2/ERF" evidence="9">
    <location>
        <begin position="64"/>
        <end position="121"/>
    </location>
</feature>
<feature type="compositionally biased region" description="Polar residues" evidence="8">
    <location>
        <begin position="17"/>
        <end position="27"/>
    </location>
</feature>
<dbReference type="EMBL" id="QGKX02000095">
    <property type="protein sequence ID" value="KAF3570952.1"/>
    <property type="molecule type" value="Genomic_DNA"/>
</dbReference>
<dbReference type="PANTHER" id="PTHR31985">
    <property type="entry name" value="ETHYLENE-RESPONSIVE TRANSCRIPTION FACTOR ERF042-RELATED"/>
    <property type="match status" value="1"/>
</dbReference>
<accession>A0A8S9REA5</accession>
<protein>
    <recommendedName>
        <fullName evidence="9">AP2/ERF domain-containing protein</fullName>
    </recommendedName>
</protein>
<dbReference type="PANTHER" id="PTHR31985:SF300">
    <property type="entry name" value="ETHYLENE-RESPONSIVE TRANSCRIPTION FACTOR ERF035"/>
    <property type="match status" value="1"/>
</dbReference>
<keyword evidence="2" id="KW-0805">Transcription regulation</keyword>
<sequence length="333" mass="37658">MEKQINIESSVTHHQDNVTTSTVAPMTSSSESWSSSKRALVQDNEAGGKRRKSNGRDRNENPTPYRGVRKRSWGKWVSEIREPKKKSRIWLGTYPTAEMAARAHDVAALAIKGNSGYLNFPELSGLLPRPVSCSPRDIQAAAAKAAETTWQEPVIHKKLVEELSHYELSTADQSSTSSSFVFSSDTSETSSTDKESNEETVFDLPDLFTEGLHNQNDAFRYYDSMSTWQLFGDDVVFRLEEPFTWLDAYHYELSTADQSSTSSSFVFSSDTSETSSTDKESNEETVFDLPDLFTEGLHNQNDAFRYYDSMSTWQLFGDDVVFRLEEPFTWLDA</sequence>
<feature type="compositionally biased region" description="Low complexity" evidence="8">
    <location>
        <begin position="176"/>
        <end position="190"/>
    </location>
</feature>
<evidence type="ECO:0000256" key="6">
    <source>
        <dbReference type="ARBA" id="ARBA00023242"/>
    </source>
</evidence>
<dbReference type="SUPFAM" id="SSF54171">
    <property type="entry name" value="DNA-binding domain"/>
    <property type="match status" value="1"/>
</dbReference>
<evidence type="ECO:0000313" key="10">
    <source>
        <dbReference type="EMBL" id="KAF3570952.1"/>
    </source>
</evidence>
<evidence type="ECO:0000256" key="8">
    <source>
        <dbReference type="SAM" id="MobiDB-lite"/>
    </source>
</evidence>
<dbReference type="CDD" id="cd00018">
    <property type="entry name" value="AP2"/>
    <property type="match status" value="1"/>
</dbReference>
<dbReference type="FunFam" id="3.30.730.10:FF:000001">
    <property type="entry name" value="Ethylene-responsive transcription factor 2"/>
    <property type="match status" value="1"/>
</dbReference>
<dbReference type="InterPro" id="IPR051032">
    <property type="entry name" value="AP2/ERF_TF_ERF_subfamily"/>
</dbReference>
<evidence type="ECO:0000256" key="5">
    <source>
        <dbReference type="ARBA" id="ARBA00023163"/>
    </source>
</evidence>
<dbReference type="SMART" id="SM00380">
    <property type="entry name" value="AP2"/>
    <property type="match status" value="1"/>
</dbReference>
<keyword evidence="4" id="KW-0010">Activator</keyword>
<evidence type="ECO:0000256" key="2">
    <source>
        <dbReference type="ARBA" id="ARBA00023015"/>
    </source>
</evidence>
<evidence type="ECO:0000256" key="7">
    <source>
        <dbReference type="ARBA" id="ARBA00024343"/>
    </source>
</evidence>
<gene>
    <name evidence="10" type="ORF">F2Q69_00062266</name>
</gene>
<comment type="caution">
    <text evidence="10">The sequence shown here is derived from an EMBL/GenBank/DDBJ whole genome shotgun (WGS) entry which is preliminary data.</text>
</comment>
<keyword evidence="5" id="KW-0804">Transcription</keyword>
<dbReference type="PRINTS" id="PR00367">
    <property type="entry name" value="ETHRSPELEMNT"/>
</dbReference>
<comment type="similarity">
    <text evidence="7">Belongs to the AP2/ERF transcription factor family. ERF subfamily.</text>
</comment>
<organism evidence="10 11">
    <name type="scientific">Brassica cretica</name>
    <name type="common">Mustard</name>
    <dbReference type="NCBI Taxonomy" id="69181"/>
    <lineage>
        <taxon>Eukaryota</taxon>
        <taxon>Viridiplantae</taxon>
        <taxon>Streptophyta</taxon>
        <taxon>Embryophyta</taxon>
        <taxon>Tracheophyta</taxon>
        <taxon>Spermatophyta</taxon>
        <taxon>Magnoliopsida</taxon>
        <taxon>eudicotyledons</taxon>
        <taxon>Gunneridae</taxon>
        <taxon>Pentapetalae</taxon>
        <taxon>rosids</taxon>
        <taxon>malvids</taxon>
        <taxon>Brassicales</taxon>
        <taxon>Brassicaceae</taxon>
        <taxon>Brassiceae</taxon>
        <taxon>Brassica</taxon>
    </lineage>
</organism>
<feature type="compositionally biased region" description="Basic and acidic residues" evidence="8">
    <location>
        <begin position="1"/>
        <end position="16"/>
    </location>
</feature>
<evidence type="ECO:0000256" key="4">
    <source>
        <dbReference type="ARBA" id="ARBA00023159"/>
    </source>
</evidence>
<dbReference type="Gene3D" id="3.30.730.10">
    <property type="entry name" value="AP2/ERF domain"/>
    <property type="match status" value="1"/>
</dbReference>
<dbReference type="GO" id="GO:0003677">
    <property type="term" value="F:DNA binding"/>
    <property type="evidence" value="ECO:0007669"/>
    <property type="project" value="UniProtKB-KW"/>
</dbReference>
<dbReference type="PROSITE" id="PS51032">
    <property type="entry name" value="AP2_ERF"/>
    <property type="match status" value="1"/>
</dbReference>
<evidence type="ECO:0000256" key="1">
    <source>
        <dbReference type="ARBA" id="ARBA00004123"/>
    </source>
</evidence>